<proteinExistence type="predicted"/>
<organism evidence="1 2">
    <name type="scientific">Mycoplasmopsis gallinacea</name>
    <dbReference type="NCBI Taxonomy" id="29556"/>
    <lineage>
        <taxon>Bacteria</taxon>
        <taxon>Bacillati</taxon>
        <taxon>Mycoplasmatota</taxon>
        <taxon>Mycoplasmoidales</taxon>
        <taxon>Metamycoplasmataceae</taxon>
        <taxon>Mycoplasmopsis</taxon>
    </lineage>
</organism>
<keyword evidence="2" id="KW-1185">Reference proteome</keyword>
<dbReference type="Proteomes" id="UP000290568">
    <property type="component" value="Chromosome"/>
</dbReference>
<dbReference type="RefSeq" id="WP_129620441.1">
    <property type="nucleotide sequence ID" value="NZ_LR214950.1"/>
</dbReference>
<evidence type="ECO:0000313" key="2">
    <source>
        <dbReference type="Proteomes" id="UP000290568"/>
    </source>
</evidence>
<reference evidence="1 2" key="1">
    <citation type="submission" date="2019-01" db="EMBL/GenBank/DDBJ databases">
        <authorList>
            <consortium name="Pathogen Informatics"/>
        </authorList>
    </citation>
    <scope>NUCLEOTIDE SEQUENCE [LARGE SCALE GENOMIC DNA]</scope>
    <source>
        <strain evidence="1 2">NCTC10183</strain>
    </source>
</reference>
<gene>
    <name evidence="1" type="ORF">NCTC10183_00602</name>
</gene>
<dbReference type="OrthoDB" id="2375382at2"/>
<sequence>MIKLLKRKSTEYERKLTKRLRFLEEHKDWSNVKIAKKLGVSPESVRKWRIKIEKGEEILVLHKNRKNANASKYSSEELNQIFMEYQNFCNTQNNFKCVPLKQYYRDYLQDKIDISYVQLFRRFKALGLSSFCNSKKQK</sequence>
<dbReference type="EMBL" id="LR214950">
    <property type="protein sequence ID" value="VEU58817.1"/>
    <property type="molecule type" value="Genomic_DNA"/>
</dbReference>
<protein>
    <recommendedName>
        <fullName evidence="3">Transposase</fullName>
    </recommendedName>
</protein>
<evidence type="ECO:0000313" key="1">
    <source>
        <dbReference type="EMBL" id="VEU58817.1"/>
    </source>
</evidence>
<name>A0A449A3K0_9BACT</name>
<accession>A0A449A3K0</accession>
<dbReference type="AlphaFoldDB" id="A0A449A3K0"/>
<evidence type="ECO:0008006" key="3">
    <source>
        <dbReference type="Google" id="ProtNLM"/>
    </source>
</evidence>